<dbReference type="EMBL" id="JANJQO010000508">
    <property type="protein sequence ID" value="KAJ2977084.1"/>
    <property type="molecule type" value="Genomic_DNA"/>
</dbReference>
<organism evidence="1 2">
    <name type="scientific">Zarea fungicola</name>
    <dbReference type="NCBI Taxonomy" id="93591"/>
    <lineage>
        <taxon>Eukaryota</taxon>
        <taxon>Fungi</taxon>
        <taxon>Dikarya</taxon>
        <taxon>Ascomycota</taxon>
        <taxon>Pezizomycotina</taxon>
        <taxon>Sordariomycetes</taxon>
        <taxon>Hypocreomycetidae</taxon>
        <taxon>Hypocreales</taxon>
        <taxon>Cordycipitaceae</taxon>
        <taxon>Zarea</taxon>
    </lineage>
</organism>
<comment type="caution">
    <text evidence="1">The sequence shown here is derived from an EMBL/GenBank/DDBJ whole genome shotgun (WGS) entry which is preliminary data.</text>
</comment>
<protein>
    <submittedName>
        <fullName evidence="1">Uncharacterized protein</fullName>
    </submittedName>
</protein>
<evidence type="ECO:0000313" key="1">
    <source>
        <dbReference type="EMBL" id="KAJ2977084.1"/>
    </source>
</evidence>
<gene>
    <name evidence="1" type="ORF">NQ176_g4574</name>
</gene>
<name>A0ACC1NDF7_9HYPO</name>
<evidence type="ECO:0000313" key="2">
    <source>
        <dbReference type="Proteomes" id="UP001143910"/>
    </source>
</evidence>
<sequence>MSAISISKGSIKLAGLLFKPESPLAAKAPAIVVIHPGGGVKEQAASLYAKKLSQQGFIAICYDAAHQGASEGIPHFLEDPAARVTDASAVADYLEKLDYVDRGRIYIVGICAGGGYAVAAAKSDHRFKAASIVSAVNIGDGARLGWYGKEEVLGKAAALDQVAQAISAEATGSEPATAPYVPPTLDDSTPHDLREAHDYYLTPRAQHPNAANKMLLRSTGLVMNFDAWQFADVFLTQPLLIIVGEKAESRWHSEKLHDILDGKHTALEKVVVPNGRHMDFYDDETYINPAIDKIVKFFNNMK</sequence>
<proteinExistence type="predicted"/>
<reference evidence="1" key="1">
    <citation type="submission" date="2022-08" db="EMBL/GenBank/DDBJ databases">
        <title>Genome Sequence of Lecanicillium fungicola.</title>
        <authorList>
            <person name="Buettner E."/>
        </authorList>
    </citation>
    <scope>NUCLEOTIDE SEQUENCE</scope>
    <source>
        <strain evidence="1">Babe33</strain>
    </source>
</reference>
<keyword evidence="2" id="KW-1185">Reference proteome</keyword>
<accession>A0ACC1NDF7</accession>
<dbReference type="Proteomes" id="UP001143910">
    <property type="component" value="Unassembled WGS sequence"/>
</dbReference>